<proteinExistence type="predicted"/>
<organism evidence="1 2">
    <name type="scientific">Vermiconidia calcicola</name>
    <dbReference type="NCBI Taxonomy" id="1690605"/>
    <lineage>
        <taxon>Eukaryota</taxon>
        <taxon>Fungi</taxon>
        <taxon>Dikarya</taxon>
        <taxon>Ascomycota</taxon>
        <taxon>Pezizomycotina</taxon>
        <taxon>Dothideomycetes</taxon>
        <taxon>Dothideomycetidae</taxon>
        <taxon>Mycosphaerellales</taxon>
        <taxon>Extremaceae</taxon>
        <taxon>Vermiconidia</taxon>
    </lineage>
</organism>
<dbReference type="EMBL" id="JAUTXU010000054">
    <property type="protein sequence ID" value="KAK3714722.1"/>
    <property type="molecule type" value="Genomic_DNA"/>
</dbReference>
<comment type="caution">
    <text evidence="1">The sequence shown here is derived from an EMBL/GenBank/DDBJ whole genome shotgun (WGS) entry which is preliminary data.</text>
</comment>
<accession>A0ACC3NDB9</accession>
<sequence>MGYSREVLECILAITNLVYDSQVLSPDPALHYRRVTEVERRLRLYQRGEGEMGTGQEDGRDFEEPVVTRLYQMAALIYLTRIGHEDSTEFQSTFHTAAVNNGLALLARVDVREVPWPLFVIGCEAATDVQRKQVLQLLSADSVDADEPTPRRLMEAFWIQDDLDTTRELTYVKKMSGVISALPSLPSFG</sequence>
<keyword evidence="2" id="KW-1185">Reference proteome</keyword>
<evidence type="ECO:0000313" key="1">
    <source>
        <dbReference type="EMBL" id="KAK3714722.1"/>
    </source>
</evidence>
<protein>
    <submittedName>
        <fullName evidence="1">Uncharacterized protein</fullName>
    </submittedName>
</protein>
<name>A0ACC3NDB9_9PEZI</name>
<evidence type="ECO:0000313" key="2">
    <source>
        <dbReference type="Proteomes" id="UP001281147"/>
    </source>
</evidence>
<gene>
    <name evidence="1" type="ORF">LTR37_007702</name>
</gene>
<dbReference type="Proteomes" id="UP001281147">
    <property type="component" value="Unassembled WGS sequence"/>
</dbReference>
<reference evidence="1" key="1">
    <citation type="submission" date="2023-07" db="EMBL/GenBank/DDBJ databases">
        <title>Black Yeasts Isolated from many extreme environments.</title>
        <authorList>
            <person name="Coleine C."/>
            <person name="Stajich J.E."/>
            <person name="Selbmann L."/>
        </authorList>
    </citation>
    <scope>NUCLEOTIDE SEQUENCE</scope>
    <source>
        <strain evidence="1">CCFEE 5714</strain>
    </source>
</reference>